<evidence type="ECO:0000313" key="3">
    <source>
        <dbReference type="Proteomes" id="UP000250266"/>
    </source>
</evidence>
<gene>
    <name evidence="2" type="ORF">K432DRAFT_406527</name>
</gene>
<name>A0A8E2E6P5_9PEZI</name>
<feature type="compositionally biased region" description="Basic and acidic residues" evidence="1">
    <location>
        <begin position="36"/>
        <end position="45"/>
    </location>
</feature>
<feature type="compositionally biased region" description="Polar residues" evidence="1">
    <location>
        <begin position="46"/>
        <end position="71"/>
    </location>
</feature>
<feature type="region of interest" description="Disordered" evidence="1">
    <location>
        <begin position="36"/>
        <end position="71"/>
    </location>
</feature>
<evidence type="ECO:0000313" key="2">
    <source>
        <dbReference type="EMBL" id="OCK78381.1"/>
    </source>
</evidence>
<reference evidence="2 3" key="1">
    <citation type="journal article" date="2016" name="Nat. Commun.">
        <title>Ectomycorrhizal ecology is imprinted in the genome of the dominant symbiotic fungus Cenococcum geophilum.</title>
        <authorList>
            <consortium name="DOE Joint Genome Institute"/>
            <person name="Peter M."/>
            <person name="Kohler A."/>
            <person name="Ohm R.A."/>
            <person name="Kuo A."/>
            <person name="Krutzmann J."/>
            <person name="Morin E."/>
            <person name="Arend M."/>
            <person name="Barry K.W."/>
            <person name="Binder M."/>
            <person name="Choi C."/>
            <person name="Clum A."/>
            <person name="Copeland A."/>
            <person name="Grisel N."/>
            <person name="Haridas S."/>
            <person name="Kipfer T."/>
            <person name="LaButti K."/>
            <person name="Lindquist E."/>
            <person name="Lipzen A."/>
            <person name="Maire R."/>
            <person name="Meier B."/>
            <person name="Mihaltcheva S."/>
            <person name="Molinier V."/>
            <person name="Murat C."/>
            <person name="Poggeler S."/>
            <person name="Quandt C.A."/>
            <person name="Sperisen C."/>
            <person name="Tritt A."/>
            <person name="Tisserant E."/>
            <person name="Crous P.W."/>
            <person name="Henrissat B."/>
            <person name="Nehls U."/>
            <person name="Egli S."/>
            <person name="Spatafora J.W."/>
            <person name="Grigoriev I.V."/>
            <person name="Martin F.M."/>
        </authorList>
    </citation>
    <scope>NUCLEOTIDE SEQUENCE [LARGE SCALE GENOMIC DNA]</scope>
    <source>
        <strain evidence="2 3">CBS 459.81</strain>
    </source>
</reference>
<protein>
    <submittedName>
        <fullName evidence="2">Uncharacterized protein</fullName>
    </submittedName>
</protein>
<accession>A0A8E2E6P5</accession>
<organism evidence="2 3">
    <name type="scientific">Lepidopterella palustris CBS 459.81</name>
    <dbReference type="NCBI Taxonomy" id="1314670"/>
    <lineage>
        <taxon>Eukaryota</taxon>
        <taxon>Fungi</taxon>
        <taxon>Dikarya</taxon>
        <taxon>Ascomycota</taxon>
        <taxon>Pezizomycotina</taxon>
        <taxon>Dothideomycetes</taxon>
        <taxon>Pleosporomycetidae</taxon>
        <taxon>Mytilinidiales</taxon>
        <taxon>Argynnaceae</taxon>
        <taxon>Lepidopterella</taxon>
    </lineage>
</organism>
<sequence length="71" mass="8212">MASRFIVQKVHLDKEIIGKLRQQRLLRDKANARLFDRELDEEARTADNQTESTVDPQANTTQQQGQNYSPV</sequence>
<proteinExistence type="predicted"/>
<dbReference type="EMBL" id="KV745063">
    <property type="protein sequence ID" value="OCK78381.1"/>
    <property type="molecule type" value="Genomic_DNA"/>
</dbReference>
<dbReference type="Proteomes" id="UP000250266">
    <property type="component" value="Unassembled WGS sequence"/>
</dbReference>
<evidence type="ECO:0000256" key="1">
    <source>
        <dbReference type="SAM" id="MobiDB-lite"/>
    </source>
</evidence>
<keyword evidence="3" id="KW-1185">Reference proteome</keyword>
<dbReference type="AlphaFoldDB" id="A0A8E2E6P5"/>